<dbReference type="SMART" id="SM00181">
    <property type="entry name" value="EGF"/>
    <property type="match status" value="8"/>
</dbReference>
<protein>
    <submittedName>
        <fullName evidence="4">Tenascin-like protein</fullName>
    </submittedName>
</protein>
<evidence type="ECO:0000256" key="1">
    <source>
        <dbReference type="ARBA" id="ARBA00023157"/>
    </source>
</evidence>
<feature type="domain" description="EGF-like" evidence="3">
    <location>
        <begin position="63"/>
        <end position="106"/>
    </location>
</feature>
<dbReference type="SUPFAM" id="SSF57196">
    <property type="entry name" value="EGF/Laminin"/>
    <property type="match status" value="2"/>
</dbReference>
<dbReference type="Proteomes" id="UP000315496">
    <property type="component" value="Chromosome 1"/>
</dbReference>
<comment type="caution">
    <text evidence="2">Lacks conserved residue(s) required for the propagation of feature annotation.</text>
</comment>
<evidence type="ECO:0000256" key="2">
    <source>
        <dbReference type="PROSITE-ProRule" id="PRU00076"/>
    </source>
</evidence>
<feature type="disulfide bond" evidence="2">
    <location>
        <begin position="483"/>
        <end position="492"/>
    </location>
</feature>
<reference evidence="4 5" key="1">
    <citation type="submission" date="2019-05" db="EMBL/GenBank/DDBJ databases">
        <title>The compact genome of Giardia muris reveals important steps in the evolution of intestinal protozoan parasites.</title>
        <authorList>
            <person name="Xu F."/>
            <person name="Jimenez-Gonzalez A."/>
            <person name="Einarsson E."/>
            <person name="Astvaldsson A."/>
            <person name="Peirasmaki D."/>
            <person name="Eckmann L."/>
            <person name="Andersson J.O."/>
            <person name="Svard S.G."/>
            <person name="Jerlstrom-Hultqvist J."/>
        </authorList>
    </citation>
    <scope>NUCLEOTIDE SEQUENCE [LARGE SCALE GENOMIC DNA]</scope>
    <source>
        <strain evidence="4 5">Roberts-Thomson</strain>
    </source>
</reference>
<proteinExistence type="predicted"/>
<evidence type="ECO:0000313" key="5">
    <source>
        <dbReference type="Proteomes" id="UP000315496"/>
    </source>
</evidence>
<gene>
    <name evidence="4" type="ORF">GMRT_20505</name>
</gene>
<keyword evidence="5" id="KW-1185">Reference proteome</keyword>
<accession>A0A4Z1TB00</accession>
<dbReference type="InterPro" id="IPR000742">
    <property type="entry name" value="EGF"/>
</dbReference>
<name>A0A4Z1TB00_GIAMU</name>
<dbReference type="VEuPathDB" id="GiardiaDB:GMRT_20505"/>
<dbReference type="Pfam" id="PF07974">
    <property type="entry name" value="EGF_2"/>
    <property type="match status" value="1"/>
</dbReference>
<evidence type="ECO:0000313" key="4">
    <source>
        <dbReference type="EMBL" id="TNJ29709.1"/>
    </source>
</evidence>
<dbReference type="InterPro" id="IPR013111">
    <property type="entry name" value="EGF_extracell"/>
</dbReference>
<feature type="disulfide bond" evidence="2">
    <location>
        <begin position="75"/>
        <end position="92"/>
    </location>
</feature>
<dbReference type="PROSITE" id="PS00022">
    <property type="entry name" value="EGF_1"/>
    <property type="match status" value="2"/>
</dbReference>
<dbReference type="PROSITE" id="PS50026">
    <property type="entry name" value="EGF_3"/>
    <property type="match status" value="2"/>
</dbReference>
<dbReference type="AlphaFoldDB" id="A0A4Z1TB00"/>
<keyword evidence="1 2" id="KW-1015">Disulfide bond</keyword>
<dbReference type="Gene3D" id="2.170.300.10">
    <property type="entry name" value="Tie2 ligand-binding domain superfamily"/>
    <property type="match status" value="1"/>
</dbReference>
<dbReference type="OrthoDB" id="6130531at2759"/>
<dbReference type="EMBL" id="VDLU01000001">
    <property type="protein sequence ID" value="TNJ29709.1"/>
    <property type="molecule type" value="Genomic_DNA"/>
</dbReference>
<feature type="domain" description="EGF-like" evidence="3">
    <location>
        <begin position="460"/>
        <end position="493"/>
    </location>
</feature>
<keyword evidence="2" id="KW-0245">EGF-like domain</keyword>
<dbReference type="Pfam" id="PF23106">
    <property type="entry name" value="EGF_Teneurin"/>
    <property type="match status" value="1"/>
</dbReference>
<dbReference type="PROSITE" id="PS01186">
    <property type="entry name" value="EGF_2"/>
    <property type="match status" value="1"/>
</dbReference>
<dbReference type="Gene3D" id="2.10.25.10">
    <property type="entry name" value="Laminin"/>
    <property type="match status" value="1"/>
</dbReference>
<organism evidence="4 5">
    <name type="scientific">Giardia muris</name>
    <dbReference type="NCBI Taxonomy" id="5742"/>
    <lineage>
        <taxon>Eukaryota</taxon>
        <taxon>Metamonada</taxon>
        <taxon>Diplomonadida</taxon>
        <taxon>Hexamitidae</taxon>
        <taxon>Giardiinae</taxon>
        <taxon>Giardia</taxon>
    </lineage>
</organism>
<comment type="caution">
    <text evidence="4">The sequence shown here is derived from an EMBL/GenBank/DDBJ whole genome shotgun (WGS) entry which is preliminary data.</text>
</comment>
<sequence length="580" mass="62428">MLFATFLLGASAITCPKDEVEVDGACYPETCVFDGTVCNNKGKCEDNACVCDFRYLLSDKGCYPTECVDTLSHLCSDHGTCVYDDQWKIYTCDCEEGFMGFGSSCVHPNCMKDDAVCSYYGECADDENGVPHCVCPYVTEGEYCERCSDVAVATADDRCVDPTCMTEQPDGTSLECNGHGYCFVPNVDDDHTWMCICDFGTFPMNSGLSCVSLMCISDTAKEEICSNHGVCLNDKCACDDDYTGDRCEYKKKDCGVDEEFVEGDCVAKTCISSDRDHNSPVCTGHGKCDDGVCQCDKGFTRVGTNDCVPESCINDGRLCPNGYCSIRGTSGQCVCNDGYYGFGGVCYPESCITKKFTHNPPLLCRDRGECDFDMGICKCDWLYGGIDCGDCGVHSKLLHGECVPDSCLSSVSPEPVMCRGHGNCFEDSYLGVHFCSCEQNYVSIDTDTCIHKNCMTQRPGGDDFGTECSGNGYCDNNAGACVCDPDFSGKHCEEKKCPSGQKYVYGEGCVSTRCITKYSDGQETVCGGLGDCVDGKCVCRGTSIPYAGACVSQACLNGNPDGPVCDGKGECVNGVCRNSS</sequence>
<evidence type="ECO:0000259" key="3">
    <source>
        <dbReference type="PROSITE" id="PS50026"/>
    </source>
</evidence>